<accession>A0A8D0DK56</accession>
<dbReference type="Pfam" id="PF15152">
    <property type="entry name" value="Kisspeptin"/>
    <property type="match status" value="1"/>
</dbReference>
<reference evidence="2" key="1">
    <citation type="submission" date="2025-08" db="UniProtKB">
        <authorList>
            <consortium name="Ensembl"/>
        </authorList>
    </citation>
    <scope>IDENTIFICATION</scope>
</reference>
<dbReference type="AlphaFoldDB" id="A0A8D0DK56"/>
<dbReference type="Proteomes" id="UP000694421">
    <property type="component" value="Unplaced"/>
</dbReference>
<evidence type="ECO:0000256" key="1">
    <source>
        <dbReference type="SAM" id="SignalP"/>
    </source>
</evidence>
<dbReference type="GeneTree" id="ENSGT00960000189623"/>
<name>A0A8D0DK56_SALMN</name>
<feature type="chain" id="PRO_5034342964" evidence="1">
    <location>
        <begin position="21"/>
        <end position="129"/>
    </location>
</feature>
<dbReference type="PANTHER" id="PTHR16955">
    <property type="entry name" value="METASTASIS-SUPPRESSOR KISS-1"/>
    <property type="match status" value="1"/>
</dbReference>
<organism evidence="2 3">
    <name type="scientific">Salvator merianae</name>
    <name type="common">Argentine black and white tegu</name>
    <name type="synonym">Tupinambis merianae</name>
    <dbReference type="NCBI Taxonomy" id="96440"/>
    <lineage>
        <taxon>Eukaryota</taxon>
        <taxon>Metazoa</taxon>
        <taxon>Chordata</taxon>
        <taxon>Craniata</taxon>
        <taxon>Vertebrata</taxon>
        <taxon>Euteleostomi</taxon>
        <taxon>Lepidosauria</taxon>
        <taxon>Squamata</taxon>
        <taxon>Bifurcata</taxon>
        <taxon>Unidentata</taxon>
        <taxon>Episquamata</taxon>
        <taxon>Laterata</taxon>
        <taxon>Teiioidea</taxon>
        <taxon>Teiidae</taxon>
        <taxon>Salvator</taxon>
    </lineage>
</organism>
<dbReference type="InterPro" id="IPR020207">
    <property type="entry name" value="Metastasis-suppressor_KiSS-1"/>
</dbReference>
<dbReference type="GO" id="GO:0007186">
    <property type="term" value="P:G protein-coupled receptor signaling pathway"/>
    <property type="evidence" value="ECO:0007669"/>
    <property type="project" value="TreeGrafter"/>
</dbReference>
<keyword evidence="3" id="KW-1185">Reference proteome</keyword>
<dbReference type="GO" id="GO:0031773">
    <property type="term" value="F:kisspeptin receptor binding"/>
    <property type="evidence" value="ECO:0007669"/>
    <property type="project" value="TreeGrafter"/>
</dbReference>
<protein>
    <submittedName>
        <fullName evidence="2">Uncharacterized protein</fullName>
    </submittedName>
</protein>
<keyword evidence="1" id="KW-0732">Signal</keyword>
<dbReference type="GO" id="GO:0007204">
    <property type="term" value="P:positive regulation of cytosolic calcium ion concentration"/>
    <property type="evidence" value="ECO:0007669"/>
    <property type="project" value="TreeGrafter"/>
</dbReference>
<sequence length="129" mass="14565">MNLVSSVLLLLLSSAQFGESTDSYFSFKGSWHRGNKWDKPSENIVSLIQWADALPCVGRRGSSGRPELCKRQEHQLQLWPGMRPAKNKVNSTPHGTMIVEGENDLSAYNWNSFGLRYGKRRAVKGKEKL</sequence>
<evidence type="ECO:0000313" key="2">
    <source>
        <dbReference type="Ensembl" id="ENSSMRP00000003699.1"/>
    </source>
</evidence>
<dbReference type="PANTHER" id="PTHR16955:SF6">
    <property type="entry name" value="METASTASIS-SUPPRESSOR KISS-1"/>
    <property type="match status" value="1"/>
</dbReference>
<proteinExistence type="predicted"/>
<reference evidence="2" key="2">
    <citation type="submission" date="2025-09" db="UniProtKB">
        <authorList>
            <consortium name="Ensembl"/>
        </authorList>
    </citation>
    <scope>IDENTIFICATION</scope>
</reference>
<dbReference type="Ensembl" id="ENSSMRT00000004407.1">
    <property type="protein sequence ID" value="ENSSMRP00000003699.1"/>
    <property type="gene ID" value="ENSSMRG00000003120.1"/>
</dbReference>
<dbReference type="OMA" id="LAHLIPW"/>
<evidence type="ECO:0000313" key="3">
    <source>
        <dbReference type="Proteomes" id="UP000694421"/>
    </source>
</evidence>
<feature type="signal peptide" evidence="1">
    <location>
        <begin position="1"/>
        <end position="20"/>
    </location>
</feature>